<evidence type="ECO:0008006" key="3">
    <source>
        <dbReference type="Google" id="ProtNLM"/>
    </source>
</evidence>
<organism evidence="1 2">
    <name type="scientific">Smittium simulii</name>
    <dbReference type="NCBI Taxonomy" id="133385"/>
    <lineage>
        <taxon>Eukaryota</taxon>
        <taxon>Fungi</taxon>
        <taxon>Fungi incertae sedis</taxon>
        <taxon>Zoopagomycota</taxon>
        <taxon>Kickxellomycotina</taxon>
        <taxon>Harpellomycetes</taxon>
        <taxon>Harpellales</taxon>
        <taxon>Legeriomycetaceae</taxon>
        <taxon>Smittium</taxon>
    </lineage>
</organism>
<sequence>MVYLNTTSNKAIYKRRYPIANHWLPFINEEIRNWQKTGVIKIAEVNTHSTRKYFRFPKKSHLEKKRFKNQANYDGPFKIHAKTERNNYALMNLDGELLTGTFDVIGLKPTSSDFEISKDIHVVKKNLDHKKIANKTFYFLKWKDLSDSKNS</sequence>
<accession>A0A2T9YG54</accession>
<name>A0A2T9YG54_9FUNG</name>
<keyword evidence="2" id="KW-1185">Reference proteome</keyword>
<dbReference type="EMBL" id="MBFR01000208">
    <property type="protein sequence ID" value="PVU91321.1"/>
    <property type="molecule type" value="Genomic_DNA"/>
</dbReference>
<gene>
    <name evidence="1" type="ORF">BB561_004459</name>
</gene>
<comment type="caution">
    <text evidence="1">The sequence shown here is derived from an EMBL/GenBank/DDBJ whole genome shotgun (WGS) entry which is preliminary data.</text>
</comment>
<proteinExistence type="predicted"/>
<dbReference type="AlphaFoldDB" id="A0A2T9YG54"/>
<evidence type="ECO:0000313" key="2">
    <source>
        <dbReference type="Proteomes" id="UP000245383"/>
    </source>
</evidence>
<dbReference type="Proteomes" id="UP000245383">
    <property type="component" value="Unassembled WGS sequence"/>
</dbReference>
<reference evidence="1 2" key="1">
    <citation type="journal article" date="2018" name="MBio">
        <title>Comparative Genomics Reveals the Core Gene Toolbox for the Fungus-Insect Symbiosis.</title>
        <authorList>
            <person name="Wang Y."/>
            <person name="Stata M."/>
            <person name="Wang W."/>
            <person name="Stajich J.E."/>
            <person name="White M.M."/>
            <person name="Moncalvo J.M."/>
        </authorList>
    </citation>
    <scope>NUCLEOTIDE SEQUENCE [LARGE SCALE GENOMIC DNA]</scope>
    <source>
        <strain evidence="1 2">SWE-8-4</strain>
    </source>
</reference>
<evidence type="ECO:0000313" key="1">
    <source>
        <dbReference type="EMBL" id="PVU91321.1"/>
    </source>
</evidence>
<dbReference type="SUPFAM" id="SSF54160">
    <property type="entry name" value="Chromo domain-like"/>
    <property type="match status" value="1"/>
</dbReference>
<protein>
    <recommendedName>
        <fullName evidence="3">Chromo domain-containing protein</fullName>
    </recommendedName>
</protein>
<dbReference type="InterPro" id="IPR016197">
    <property type="entry name" value="Chromo-like_dom_sf"/>
</dbReference>